<evidence type="ECO:0000313" key="2">
    <source>
        <dbReference type="Proteomes" id="UP000029120"/>
    </source>
</evidence>
<dbReference type="AlphaFoldDB" id="A0A087H945"/>
<accession>A0A087H945</accession>
<dbReference type="Gramene" id="KFK38647">
    <property type="protein sequence ID" value="KFK38647"/>
    <property type="gene ID" value="AALP_AA3G142100"/>
</dbReference>
<evidence type="ECO:0008006" key="3">
    <source>
        <dbReference type="Google" id="ProtNLM"/>
    </source>
</evidence>
<protein>
    <recommendedName>
        <fullName evidence="3">HMA domain-containing protein</fullName>
    </recommendedName>
</protein>
<dbReference type="OrthoDB" id="1110082at2759"/>
<dbReference type="Gene3D" id="3.30.70.100">
    <property type="match status" value="1"/>
</dbReference>
<dbReference type="eggNOG" id="KOG1603">
    <property type="taxonomic scope" value="Eukaryota"/>
</dbReference>
<dbReference type="OMA" id="KSICVIM"/>
<organism evidence="1 2">
    <name type="scientific">Arabis alpina</name>
    <name type="common">Alpine rock-cress</name>
    <dbReference type="NCBI Taxonomy" id="50452"/>
    <lineage>
        <taxon>Eukaryota</taxon>
        <taxon>Viridiplantae</taxon>
        <taxon>Streptophyta</taxon>
        <taxon>Embryophyta</taxon>
        <taxon>Tracheophyta</taxon>
        <taxon>Spermatophyta</taxon>
        <taxon>Magnoliopsida</taxon>
        <taxon>eudicotyledons</taxon>
        <taxon>Gunneridae</taxon>
        <taxon>Pentapetalae</taxon>
        <taxon>rosids</taxon>
        <taxon>malvids</taxon>
        <taxon>Brassicales</taxon>
        <taxon>Brassicaceae</taxon>
        <taxon>Arabideae</taxon>
        <taxon>Arabis</taxon>
    </lineage>
</organism>
<dbReference type="Proteomes" id="UP000029120">
    <property type="component" value="Chromosome 3"/>
</dbReference>
<dbReference type="EMBL" id="CM002871">
    <property type="protein sequence ID" value="KFK38647.1"/>
    <property type="molecule type" value="Genomic_DNA"/>
</dbReference>
<evidence type="ECO:0000313" key="1">
    <source>
        <dbReference type="EMBL" id="KFK38647.1"/>
    </source>
</evidence>
<proteinExistence type="predicted"/>
<gene>
    <name evidence="1" type="ordered locus">AALP_Aa3g142100</name>
</gene>
<name>A0A087H945_ARAAL</name>
<keyword evidence="2" id="KW-1185">Reference proteome</keyword>
<reference evidence="2" key="1">
    <citation type="journal article" date="2015" name="Nat. Plants">
        <title>Genome expansion of Arabis alpina linked with retrotransposition and reduced symmetric DNA methylation.</title>
        <authorList>
            <person name="Willing E.M."/>
            <person name="Rawat V."/>
            <person name="Mandakova T."/>
            <person name="Maumus F."/>
            <person name="James G.V."/>
            <person name="Nordstroem K.J."/>
            <person name="Becker C."/>
            <person name="Warthmann N."/>
            <person name="Chica C."/>
            <person name="Szarzynska B."/>
            <person name="Zytnicki M."/>
            <person name="Albani M.C."/>
            <person name="Kiefer C."/>
            <person name="Bergonzi S."/>
            <person name="Castaings L."/>
            <person name="Mateos J.L."/>
            <person name="Berns M.C."/>
            <person name="Bujdoso N."/>
            <person name="Piofczyk T."/>
            <person name="de Lorenzo L."/>
            <person name="Barrero-Sicilia C."/>
            <person name="Mateos I."/>
            <person name="Piednoel M."/>
            <person name="Hagmann J."/>
            <person name="Chen-Min-Tao R."/>
            <person name="Iglesias-Fernandez R."/>
            <person name="Schuster S.C."/>
            <person name="Alonso-Blanco C."/>
            <person name="Roudier F."/>
            <person name="Carbonero P."/>
            <person name="Paz-Ares J."/>
            <person name="Davis S.J."/>
            <person name="Pecinka A."/>
            <person name="Quesneville H."/>
            <person name="Colot V."/>
            <person name="Lysak M.A."/>
            <person name="Weigel D."/>
            <person name="Coupland G."/>
            <person name="Schneeberger K."/>
        </authorList>
    </citation>
    <scope>NUCLEOTIDE SEQUENCE [LARGE SCALE GENOMIC DNA]</scope>
    <source>
        <strain evidence="2">cv. Pajares</strain>
    </source>
</reference>
<sequence length="151" mass="17225">MDYTVDMSCVMKVNRNCELCRQKVTEMMQHVNVVYSVDFGGDDNTIKLKARANPNIILAVIERYGEHGKVSNLRFDGEVMNFQGNGYYGQSGFYLPSNSAGYYPPPPQQMEAAPRPMDHQNTARPFPSRPLYSYSYVEPPYWQKSSSCVIM</sequence>